<gene>
    <name evidence="2" type="ORF">SSLN_LOCUS14851</name>
</gene>
<feature type="compositionally biased region" description="Basic and acidic residues" evidence="1">
    <location>
        <begin position="182"/>
        <end position="196"/>
    </location>
</feature>
<dbReference type="Proteomes" id="UP000275846">
    <property type="component" value="Unassembled WGS sequence"/>
</dbReference>
<reference evidence="4" key="1">
    <citation type="submission" date="2016-06" db="UniProtKB">
        <authorList>
            <consortium name="WormBaseParasite"/>
        </authorList>
    </citation>
    <scope>IDENTIFICATION</scope>
</reference>
<dbReference type="EMBL" id="UYSU01039370">
    <property type="protein sequence ID" value="VDM01237.1"/>
    <property type="molecule type" value="Genomic_DNA"/>
</dbReference>
<evidence type="ECO:0000313" key="4">
    <source>
        <dbReference type="WBParaSite" id="SSLN_0001541001-mRNA-1"/>
    </source>
</evidence>
<dbReference type="WBParaSite" id="SSLN_0001541001-mRNA-1">
    <property type="protein sequence ID" value="SSLN_0001541001-mRNA-1"/>
    <property type="gene ID" value="SSLN_0001541001"/>
</dbReference>
<evidence type="ECO:0000313" key="2">
    <source>
        <dbReference type="EMBL" id="VDM01237.1"/>
    </source>
</evidence>
<proteinExistence type="predicted"/>
<organism evidence="4">
    <name type="scientific">Schistocephalus solidus</name>
    <name type="common">Tapeworm</name>
    <dbReference type="NCBI Taxonomy" id="70667"/>
    <lineage>
        <taxon>Eukaryota</taxon>
        <taxon>Metazoa</taxon>
        <taxon>Spiralia</taxon>
        <taxon>Lophotrochozoa</taxon>
        <taxon>Platyhelminthes</taxon>
        <taxon>Cestoda</taxon>
        <taxon>Eucestoda</taxon>
        <taxon>Diphyllobothriidea</taxon>
        <taxon>Diphyllobothriidae</taxon>
        <taxon>Schistocephalus</taxon>
    </lineage>
</organism>
<feature type="region of interest" description="Disordered" evidence="1">
    <location>
        <begin position="99"/>
        <end position="146"/>
    </location>
</feature>
<protein>
    <submittedName>
        <fullName evidence="2 4">Uncharacterized protein</fullName>
    </submittedName>
</protein>
<keyword evidence="3" id="KW-1185">Reference proteome</keyword>
<sequence length="225" mass="25591">MLLNLLSYMQQSKLTLLFENLQPLEDPEPSFGRPSCMDIIIDRQSCSGSGVEDKNLEPRMLTPRDSTCYRQAPGATAFPHLARQISVFEACKEDSPFGDGDKYQELPQLTSKEGPNFRNAASKQSVNTNTERASSEPKEGPEANTSLSLSRQYYAKAAGNEPWLFGLVYEARGEPRAVSDWRMTERTRSELHRDSIMEVEDQAEEEKQKNKFDRVEEEEKEEEAE</sequence>
<name>A0A183TEF3_SCHSO</name>
<accession>A0A183TEF3</accession>
<evidence type="ECO:0000256" key="1">
    <source>
        <dbReference type="SAM" id="MobiDB-lite"/>
    </source>
</evidence>
<feature type="compositionally biased region" description="Polar residues" evidence="1">
    <location>
        <begin position="107"/>
        <end position="132"/>
    </location>
</feature>
<evidence type="ECO:0000313" key="3">
    <source>
        <dbReference type="Proteomes" id="UP000275846"/>
    </source>
</evidence>
<feature type="compositionally biased region" description="Acidic residues" evidence="1">
    <location>
        <begin position="215"/>
        <end position="225"/>
    </location>
</feature>
<feature type="region of interest" description="Disordered" evidence="1">
    <location>
        <begin position="182"/>
        <end position="225"/>
    </location>
</feature>
<dbReference type="AlphaFoldDB" id="A0A183TEF3"/>
<feature type="compositionally biased region" description="Basic and acidic residues" evidence="1">
    <location>
        <begin position="205"/>
        <end position="214"/>
    </location>
</feature>
<reference evidence="2 3" key="2">
    <citation type="submission" date="2018-11" db="EMBL/GenBank/DDBJ databases">
        <authorList>
            <consortium name="Pathogen Informatics"/>
        </authorList>
    </citation>
    <scope>NUCLEOTIDE SEQUENCE [LARGE SCALE GENOMIC DNA]</scope>
    <source>
        <strain evidence="2 3">NST_G2</strain>
    </source>
</reference>